<evidence type="ECO:0000256" key="1">
    <source>
        <dbReference type="ARBA" id="ARBA00001947"/>
    </source>
</evidence>
<evidence type="ECO:0000256" key="4">
    <source>
        <dbReference type="ARBA" id="ARBA00022670"/>
    </source>
</evidence>
<keyword evidence="15" id="KW-1185">Reference proteome</keyword>
<dbReference type="GO" id="GO:0046872">
    <property type="term" value="F:metal ion binding"/>
    <property type="evidence" value="ECO:0007669"/>
    <property type="project" value="UniProtKB-KW"/>
</dbReference>
<evidence type="ECO:0000313" key="15">
    <source>
        <dbReference type="Proteomes" id="UP000184144"/>
    </source>
</evidence>
<evidence type="ECO:0000256" key="5">
    <source>
        <dbReference type="ARBA" id="ARBA00022692"/>
    </source>
</evidence>
<dbReference type="InterPro" id="IPR008915">
    <property type="entry name" value="Peptidase_M50"/>
</dbReference>
<dbReference type="Pfam" id="PF02163">
    <property type="entry name" value="Peptidase_M50"/>
    <property type="match status" value="1"/>
</dbReference>
<evidence type="ECO:0000256" key="9">
    <source>
        <dbReference type="ARBA" id="ARBA00022989"/>
    </source>
</evidence>
<comment type="cofactor">
    <cofactor evidence="1">
        <name>Zn(2+)</name>
        <dbReference type="ChEBI" id="CHEBI:29105"/>
    </cofactor>
</comment>
<feature type="domain" description="Peptidase M50" evidence="13">
    <location>
        <begin position="137"/>
        <end position="178"/>
    </location>
</feature>
<dbReference type="GO" id="GO:0016020">
    <property type="term" value="C:membrane"/>
    <property type="evidence" value="ECO:0007669"/>
    <property type="project" value="UniProtKB-SubCell"/>
</dbReference>
<dbReference type="GO" id="GO:0006508">
    <property type="term" value="P:proteolysis"/>
    <property type="evidence" value="ECO:0007669"/>
    <property type="project" value="UniProtKB-KW"/>
</dbReference>
<reference evidence="15" key="1">
    <citation type="submission" date="2016-11" db="EMBL/GenBank/DDBJ databases">
        <authorList>
            <person name="Varghese N."/>
            <person name="Submissions S."/>
        </authorList>
    </citation>
    <scope>NUCLEOTIDE SEQUENCE [LARGE SCALE GENOMIC DNA]</scope>
    <source>
        <strain evidence="15">DSM 100566</strain>
    </source>
</reference>
<feature type="transmembrane region" description="Helical" evidence="12">
    <location>
        <begin position="44"/>
        <end position="66"/>
    </location>
</feature>
<evidence type="ECO:0000256" key="2">
    <source>
        <dbReference type="ARBA" id="ARBA00004141"/>
    </source>
</evidence>
<evidence type="ECO:0000256" key="3">
    <source>
        <dbReference type="ARBA" id="ARBA00007931"/>
    </source>
</evidence>
<keyword evidence="7" id="KW-0378">Hydrolase</keyword>
<dbReference type="RefSeq" id="WP_073145494.1">
    <property type="nucleotide sequence ID" value="NZ_FQUV01000007.1"/>
</dbReference>
<keyword evidence="6" id="KW-0479">Metal-binding</keyword>
<evidence type="ECO:0000256" key="10">
    <source>
        <dbReference type="ARBA" id="ARBA00023049"/>
    </source>
</evidence>
<keyword evidence="9 12" id="KW-1133">Transmembrane helix</keyword>
<keyword evidence="10" id="KW-0482">Metalloprotease</keyword>
<dbReference type="PANTHER" id="PTHR39188">
    <property type="entry name" value="MEMBRANE-ASSOCIATED ZINC METALLOPROTEASE M50B"/>
    <property type="match status" value="1"/>
</dbReference>
<evidence type="ECO:0000256" key="6">
    <source>
        <dbReference type="ARBA" id="ARBA00022723"/>
    </source>
</evidence>
<keyword evidence="4 14" id="KW-0645">Protease</keyword>
<evidence type="ECO:0000256" key="11">
    <source>
        <dbReference type="ARBA" id="ARBA00023136"/>
    </source>
</evidence>
<dbReference type="STRING" id="1486859.SAMN05444273_107151"/>
<evidence type="ECO:0000256" key="8">
    <source>
        <dbReference type="ARBA" id="ARBA00022833"/>
    </source>
</evidence>
<comment type="subcellular location">
    <subcellularLocation>
        <location evidence="2">Membrane</location>
        <topology evidence="2">Multi-pass membrane protein</topology>
    </subcellularLocation>
</comment>
<name>A0A1M5CIU2_9RHOB</name>
<dbReference type="EMBL" id="FQUV01000007">
    <property type="protein sequence ID" value="SHF54663.1"/>
    <property type="molecule type" value="Genomic_DNA"/>
</dbReference>
<feature type="transmembrane region" description="Helical" evidence="12">
    <location>
        <begin position="141"/>
        <end position="164"/>
    </location>
</feature>
<gene>
    <name evidence="14" type="ORF">SAMN05444273_107151</name>
</gene>
<keyword evidence="8" id="KW-0862">Zinc</keyword>
<dbReference type="PANTHER" id="PTHR39188:SF3">
    <property type="entry name" value="STAGE IV SPORULATION PROTEIN FB"/>
    <property type="match status" value="1"/>
</dbReference>
<evidence type="ECO:0000256" key="12">
    <source>
        <dbReference type="SAM" id="Phobius"/>
    </source>
</evidence>
<feature type="transmembrane region" description="Helical" evidence="12">
    <location>
        <begin position="184"/>
        <end position="213"/>
    </location>
</feature>
<organism evidence="14 15">
    <name type="scientific">Litoreibacter ascidiaceicola</name>
    <dbReference type="NCBI Taxonomy" id="1486859"/>
    <lineage>
        <taxon>Bacteria</taxon>
        <taxon>Pseudomonadati</taxon>
        <taxon>Pseudomonadota</taxon>
        <taxon>Alphaproteobacteria</taxon>
        <taxon>Rhodobacterales</taxon>
        <taxon>Roseobacteraceae</taxon>
        <taxon>Litoreibacter</taxon>
    </lineage>
</organism>
<dbReference type="OrthoDB" id="7866850at2"/>
<feature type="transmembrane region" description="Helical" evidence="12">
    <location>
        <begin position="108"/>
        <end position="129"/>
    </location>
</feature>
<dbReference type="GO" id="GO:0008237">
    <property type="term" value="F:metallopeptidase activity"/>
    <property type="evidence" value="ECO:0007669"/>
    <property type="project" value="UniProtKB-KW"/>
</dbReference>
<keyword evidence="5 12" id="KW-0812">Transmembrane</keyword>
<evidence type="ECO:0000259" key="13">
    <source>
        <dbReference type="Pfam" id="PF02163"/>
    </source>
</evidence>
<keyword evidence="11 12" id="KW-0472">Membrane</keyword>
<accession>A0A1M5CIU2</accession>
<proteinExistence type="inferred from homology"/>
<evidence type="ECO:0000256" key="7">
    <source>
        <dbReference type="ARBA" id="ARBA00022801"/>
    </source>
</evidence>
<sequence>MFVLFAAIVLCTLMLYTLRGGMVSNRGLTVVGMDIQGLGMGVLAFVAAAWYFGPLYGVAIVLSVMIHEFGHVAAYRIAGHDDARFRLIPLMGGVAISDRAPETQAHDFFITLMGPGICLAPMALAYALSEVITPYSAEAAHFLWVFAIVTGALNFFNLLPFWPLDGGRCVRILIDTFAPGATNFVTLGMSAALAAAAVAMHSMALFFFAILGAQSLFSWSEAWVHRTPLTKPQGVLALAAYLFTAGAHFWGGLTMLMRYL</sequence>
<feature type="transmembrane region" description="Helical" evidence="12">
    <location>
        <begin position="233"/>
        <end position="256"/>
    </location>
</feature>
<comment type="similarity">
    <text evidence="3">Belongs to the peptidase M50B family.</text>
</comment>
<dbReference type="Proteomes" id="UP000184144">
    <property type="component" value="Unassembled WGS sequence"/>
</dbReference>
<dbReference type="AlphaFoldDB" id="A0A1M5CIU2"/>
<evidence type="ECO:0000313" key="14">
    <source>
        <dbReference type="EMBL" id="SHF54663.1"/>
    </source>
</evidence>
<protein>
    <submittedName>
        <fullName evidence="14">Zn-dependent protease (Includes SpoIVFB)</fullName>
    </submittedName>
</protein>